<sequence length="459" mass="53208">MEVTKAIAESKDFIELFKELEIEIQKVRNAQKPTTVKKTKEADRRYFDWKPFMKWLKDNNFPNIDNFEITFNPLSGHGLTAKKDFKAGELILEVPTKFMMTNKTAVQSKIALLFHNDQILQSVYSLALALHLLMEKKTLNSFWGPYIDSLPRKVPNSPLFWKIDEVLKLRGTHALEELAKLKVSFVKAYCHVYFRLEKQLENAIMKRAQFTYDSFGWAYSVTYSRQNQIYVEGSNKKLVPAFALIPVFDLMNHENGGHITTNYIYEKDLLETTAKRDFKKGEEIKIFYGERPNVEFLINSGFAIPNNPFNYTAIFFSLLESDKLKPKKTEILQKCELPPSGKFALSIENPVQDELLSFLRIAWINKEEELVAAEPIFNTQPVSTQNELKVYTMLELKINQILSNFPTKLEDDKKQIEIAKQSGATHDYLINQILIDEKTILNNALTIIKNKKQLLQQNK</sequence>
<dbReference type="InterPro" id="IPR015353">
    <property type="entry name" value="Rubisco_LSMT_subst-bd"/>
</dbReference>
<evidence type="ECO:0000259" key="8">
    <source>
        <dbReference type="PROSITE" id="PS50280"/>
    </source>
</evidence>
<evidence type="ECO:0000256" key="6">
    <source>
        <dbReference type="ARBA" id="ARBA00023203"/>
    </source>
</evidence>
<feature type="domain" description="SET" evidence="8">
    <location>
        <begin position="65"/>
        <end position="289"/>
    </location>
</feature>
<dbReference type="GO" id="GO:0018064">
    <property type="term" value="F:protein-L-histidine N-tele-methyltransferase activity"/>
    <property type="evidence" value="ECO:0007669"/>
    <property type="project" value="UniProtKB-EC"/>
</dbReference>
<dbReference type="SUPFAM" id="SSF82199">
    <property type="entry name" value="SET domain"/>
    <property type="match status" value="1"/>
</dbReference>
<dbReference type="InterPro" id="IPR001214">
    <property type="entry name" value="SET_dom"/>
</dbReference>
<accession>A0A6B2L3S4</accession>
<organism evidence="9">
    <name type="scientific">Arcella intermedia</name>
    <dbReference type="NCBI Taxonomy" id="1963864"/>
    <lineage>
        <taxon>Eukaryota</taxon>
        <taxon>Amoebozoa</taxon>
        <taxon>Tubulinea</taxon>
        <taxon>Elardia</taxon>
        <taxon>Arcellinida</taxon>
        <taxon>Sphaerothecina</taxon>
        <taxon>Arcellidae</taxon>
        <taxon>Arcella</taxon>
    </lineage>
</organism>
<dbReference type="InterPro" id="IPR050600">
    <property type="entry name" value="SETD3_SETD6_MTase"/>
</dbReference>
<reference evidence="9" key="1">
    <citation type="journal article" date="2020" name="J. Eukaryot. Microbiol.">
        <title>De novo Sequencing, Assembly and Annotation of the Transcriptome for the Free-Living Testate Amoeba Arcella intermedia.</title>
        <authorList>
            <person name="Ribeiro G.M."/>
            <person name="Porfirio-Sousa A.L."/>
            <person name="Maurer-Alcala X.X."/>
            <person name="Katz L.A."/>
            <person name="Lahr D.J.G."/>
        </authorList>
    </citation>
    <scope>NUCLEOTIDE SEQUENCE</scope>
</reference>
<evidence type="ECO:0000256" key="4">
    <source>
        <dbReference type="ARBA" id="ARBA00022679"/>
    </source>
</evidence>
<evidence type="ECO:0000313" key="9">
    <source>
        <dbReference type="EMBL" id="NDV31498.1"/>
    </source>
</evidence>
<dbReference type="EC" id="2.1.1.85" evidence="7"/>
<dbReference type="Pfam" id="PF09273">
    <property type="entry name" value="Rubis-subs-bind"/>
    <property type="match status" value="1"/>
</dbReference>
<keyword evidence="2" id="KW-0963">Cytoplasm</keyword>
<keyword evidence="3 7" id="KW-0489">Methyltransferase</keyword>
<evidence type="ECO:0000256" key="2">
    <source>
        <dbReference type="ARBA" id="ARBA00022490"/>
    </source>
</evidence>
<dbReference type="GO" id="GO:0016279">
    <property type="term" value="F:protein-lysine N-methyltransferase activity"/>
    <property type="evidence" value="ECO:0007669"/>
    <property type="project" value="TreeGrafter"/>
</dbReference>
<dbReference type="AlphaFoldDB" id="A0A6B2L3S4"/>
<evidence type="ECO:0000256" key="5">
    <source>
        <dbReference type="ARBA" id="ARBA00022691"/>
    </source>
</evidence>
<dbReference type="InterPro" id="IPR044428">
    <property type="entry name" value="SETD3_SET"/>
</dbReference>
<dbReference type="InterPro" id="IPR036464">
    <property type="entry name" value="Rubisco_LSMT_subst-bd_sf"/>
</dbReference>
<dbReference type="GO" id="GO:0005737">
    <property type="term" value="C:cytoplasm"/>
    <property type="evidence" value="ECO:0007669"/>
    <property type="project" value="UniProtKB-SubCell"/>
</dbReference>
<dbReference type="Gene3D" id="3.90.1410.10">
    <property type="entry name" value="set domain protein methyltransferase, domain 1"/>
    <property type="match status" value="1"/>
</dbReference>
<dbReference type="PROSITE" id="PS50280">
    <property type="entry name" value="SET"/>
    <property type="match status" value="1"/>
</dbReference>
<name>A0A6B2L3S4_9EUKA</name>
<keyword evidence="6" id="KW-0009">Actin-binding</keyword>
<dbReference type="Gene3D" id="3.90.1420.10">
    <property type="entry name" value="Rubisco LSMT, substrate-binding domain"/>
    <property type="match status" value="1"/>
</dbReference>
<dbReference type="PANTHER" id="PTHR13271:SF47">
    <property type="entry name" value="ACTIN-HISTIDINE N-METHYLTRANSFERASE"/>
    <property type="match status" value="1"/>
</dbReference>
<comment type="similarity">
    <text evidence="7">Belongs to the class V-like SAM-binding methyltransferase superfamily. SETD3 actin-histidine methyltransferase family.</text>
</comment>
<evidence type="ECO:0000256" key="1">
    <source>
        <dbReference type="ARBA" id="ARBA00004496"/>
    </source>
</evidence>
<keyword evidence="5 7" id="KW-0949">S-adenosyl-L-methionine</keyword>
<dbReference type="InterPro" id="IPR025785">
    <property type="entry name" value="SETD3"/>
</dbReference>
<dbReference type="CDD" id="cd19176">
    <property type="entry name" value="SET_SETD3"/>
    <property type="match status" value="1"/>
</dbReference>
<dbReference type="GO" id="GO:0032259">
    <property type="term" value="P:methylation"/>
    <property type="evidence" value="ECO:0007669"/>
    <property type="project" value="UniProtKB-KW"/>
</dbReference>
<evidence type="ECO:0000256" key="7">
    <source>
        <dbReference type="PROSITE-ProRule" id="PRU00898"/>
    </source>
</evidence>
<dbReference type="GO" id="GO:0003779">
    <property type="term" value="F:actin binding"/>
    <property type="evidence" value="ECO:0007669"/>
    <property type="project" value="UniProtKB-KW"/>
</dbReference>
<comment type="subcellular location">
    <subcellularLocation>
        <location evidence="1">Cytoplasm</location>
    </subcellularLocation>
</comment>
<comment type="catalytic activity">
    <reaction evidence="7">
        <text>L-histidyl-[protein] + S-adenosyl-L-methionine = N(tele)-methyl-L-histidyl-[protein] + S-adenosyl-L-homocysteine + H(+)</text>
        <dbReference type="Rhea" id="RHEA:19369"/>
        <dbReference type="Rhea" id="RHEA-COMP:9745"/>
        <dbReference type="Rhea" id="RHEA-COMP:11600"/>
        <dbReference type="ChEBI" id="CHEBI:15378"/>
        <dbReference type="ChEBI" id="CHEBI:16367"/>
        <dbReference type="ChEBI" id="CHEBI:29979"/>
        <dbReference type="ChEBI" id="CHEBI:57856"/>
        <dbReference type="ChEBI" id="CHEBI:59789"/>
        <dbReference type="EC" id="2.1.1.85"/>
    </reaction>
</comment>
<dbReference type="PROSITE" id="PS51565">
    <property type="entry name" value="SAM_MT85_SETD3"/>
    <property type="match status" value="1"/>
</dbReference>
<dbReference type="SUPFAM" id="SSF81822">
    <property type="entry name" value="RuBisCo LSMT C-terminal, substrate-binding domain"/>
    <property type="match status" value="1"/>
</dbReference>
<proteinExistence type="inferred from homology"/>
<dbReference type="PANTHER" id="PTHR13271">
    <property type="entry name" value="UNCHARACTERIZED PUTATIVE METHYLTRANSFERASE"/>
    <property type="match status" value="1"/>
</dbReference>
<keyword evidence="4 7" id="KW-0808">Transferase</keyword>
<dbReference type="EMBL" id="GIBP01002529">
    <property type="protein sequence ID" value="NDV31498.1"/>
    <property type="molecule type" value="Transcribed_RNA"/>
</dbReference>
<dbReference type="InterPro" id="IPR046341">
    <property type="entry name" value="SET_dom_sf"/>
</dbReference>
<dbReference type="Pfam" id="PF00856">
    <property type="entry name" value="SET"/>
    <property type="match status" value="1"/>
</dbReference>
<protein>
    <recommendedName>
        <fullName evidence="7">protein-histidine N-methyltransferase</fullName>
        <ecNumber evidence="7">2.1.1.85</ecNumber>
    </recommendedName>
</protein>
<evidence type="ECO:0000256" key="3">
    <source>
        <dbReference type="ARBA" id="ARBA00022603"/>
    </source>
</evidence>